<dbReference type="CDD" id="cd05830">
    <property type="entry name" value="Sortase_E"/>
    <property type="match status" value="1"/>
</dbReference>
<dbReference type="NCBIfam" id="TIGR01076">
    <property type="entry name" value="sortase_fam"/>
    <property type="match status" value="1"/>
</dbReference>
<dbReference type="Gene3D" id="2.40.260.10">
    <property type="entry name" value="Sortase"/>
    <property type="match status" value="1"/>
</dbReference>
<protein>
    <submittedName>
        <fullName evidence="4">Sortase</fullName>
    </submittedName>
</protein>
<keyword evidence="3" id="KW-1133">Transmembrane helix</keyword>
<reference evidence="4 5" key="1">
    <citation type="submission" date="2014-12" db="EMBL/GenBank/DDBJ databases">
        <title>Frankia sp. BMG5.1 draft genome.</title>
        <authorList>
            <person name="Gtari M."/>
            <person name="Ghodhbane-Gtari F."/>
            <person name="Nouioui I."/>
            <person name="Ktari A."/>
            <person name="Hezbri K."/>
            <person name="Mimouni W."/>
            <person name="Sbissi I."/>
            <person name="Ayari A."/>
            <person name="Yamanaka T."/>
            <person name="Normand P."/>
            <person name="Tisa L.S."/>
            <person name="Boudabous A."/>
        </authorList>
    </citation>
    <scope>NUCLEOTIDE SEQUENCE [LARGE SCALE GENOMIC DNA]</scope>
    <source>
        <strain evidence="4 5">BMG5.1</strain>
    </source>
</reference>
<dbReference type="InterPro" id="IPR023365">
    <property type="entry name" value="Sortase_dom-sf"/>
</dbReference>
<dbReference type="Proteomes" id="UP000035425">
    <property type="component" value="Unassembled WGS sequence"/>
</dbReference>
<evidence type="ECO:0000256" key="2">
    <source>
        <dbReference type="SAM" id="MobiDB-lite"/>
    </source>
</evidence>
<keyword evidence="5" id="KW-1185">Reference proteome</keyword>
<evidence type="ECO:0000256" key="1">
    <source>
        <dbReference type="ARBA" id="ARBA00022801"/>
    </source>
</evidence>
<comment type="caution">
    <text evidence="4">The sequence shown here is derived from an EMBL/GenBank/DDBJ whole genome shotgun (WGS) entry which is preliminary data.</text>
</comment>
<keyword evidence="3" id="KW-0472">Membrane</keyword>
<dbReference type="SUPFAM" id="SSF63817">
    <property type="entry name" value="Sortase"/>
    <property type="match status" value="1"/>
</dbReference>
<keyword evidence="1" id="KW-0378">Hydrolase</keyword>
<dbReference type="NCBIfam" id="NF033747">
    <property type="entry name" value="class_E_sortase"/>
    <property type="match status" value="1"/>
</dbReference>
<evidence type="ECO:0000256" key="3">
    <source>
        <dbReference type="SAM" id="Phobius"/>
    </source>
</evidence>
<gene>
    <name evidence="4" type="ORF">FrCorBMG51_07965</name>
</gene>
<dbReference type="InterPro" id="IPR042003">
    <property type="entry name" value="Sortase_E"/>
</dbReference>
<dbReference type="Pfam" id="PF04203">
    <property type="entry name" value="Sortase"/>
    <property type="match status" value="1"/>
</dbReference>
<dbReference type="InterPro" id="IPR005754">
    <property type="entry name" value="Sortase"/>
</dbReference>
<dbReference type="EMBL" id="JWIO01000009">
    <property type="protein sequence ID" value="KLL12004.1"/>
    <property type="molecule type" value="Genomic_DNA"/>
</dbReference>
<feature type="transmembrane region" description="Helical" evidence="3">
    <location>
        <begin position="44"/>
        <end position="62"/>
    </location>
</feature>
<name>A0ABR5F5N9_9ACTN</name>
<organism evidence="4 5">
    <name type="scientific">Protofrankia coriariae</name>
    <dbReference type="NCBI Taxonomy" id="1562887"/>
    <lineage>
        <taxon>Bacteria</taxon>
        <taxon>Bacillati</taxon>
        <taxon>Actinomycetota</taxon>
        <taxon>Actinomycetes</taxon>
        <taxon>Frankiales</taxon>
        <taxon>Frankiaceae</taxon>
        <taxon>Protofrankia</taxon>
    </lineage>
</organism>
<sequence length="258" mass="27458">MTRPPGRRISADGRQPVPGRSTRQPVPRAGGGLSGCLVRGLGELLITVGAVVALFVVYELWVTDMTQAHTQNRLRSELSRQWASAAPTVGPGTSSGSRPAAPTPGDAVAVLHIPRFGSGYAPVVVEGVSASALREGPGHYPGTAWPGDVGNFVVSGHRTTYGRPFNRLDELRIGEPVVVEVRDRYFIYRVTGSDVVDPTRTDVILPVPEQPGVPPTKSLLTFTTCNPKYSARTRLIVFGELTDTWPKSAGSPPELTGG</sequence>
<dbReference type="InterPro" id="IPR053465">
    <property type="entry name" value="Sortase_Class_E"/>
</dbReference>
<feature type="region of interest" description="Disordered" evidence="2">
    <location>
        <begin position="1"/>
        <end position="29"/>
    </location>
</feature>
<evidence type="ECO:0000313" key="4">
    <source>
        <dbReference type="EMBL" id="KLL12004.1"/>
    </source>
</evidence>
<accession>A0ABR5F5N9</accession>
<keyword evidence="3" id="KW-0812">Transmembrane</keyword>
<evidence type="ECO:0000313" key="5">
    <source>
        <dbReference type="Proteomes" id="UP000035425"/>
    </source>
</evidence>
<proteinExistence type="predicted"/>